<dbReference type="VEuPathDB" id="VectorBase:AFAF004918"/>
<reference evidence="2" key="1">
    <citation type="submission" date="2014-01" db="EMBL/GenBank/DDBJ databases">
        <title>The Genome Sequence of Anopheles farauti FAR1 (V2).</title>
        <authorList>
            <consortium name="The Broad Institute Genomics Platform"/>
            <person name="Neafsey D.E."/>
            <person name="Besansky N."/>
            <person name="Howell P."/>
            <person name="Walton C."/>
            <person name="Young S.K."/>
            <person name="Zeng Q."/>
            <person name="Gargeya S."/>
            <person name="Fitzgerald M."/>
            <person name="Haas B."/>
            <person name="Abouelleil A."/>
            <person name="Allen A.W."/>
            <person name="Alvarado L."/>
            <person name="Arachchi H.M."/>
            <person name="Berlin A.M."/>
            <person name="Chapman S.B."/>
            <person name="Gainer-Dewar J."/>
            <person name="Goldberg J."/>
            <person name="Griggs A."/>
            <person name="Gujja S."/>
            <person name="Hansen M."/>
            <person name="Howarth C."/>
            <person name="Imamovic A."/>
            <person name="Ireland A."/>
            <person name="Larimer J."/>
            <person name="McCowan C."/>
            <person name="Murphy C."/>
            <person name="Pearson M."/>
            <person name="Poon T.W."/>
            <person name="Priest M."/>
            <person name="Roberts A."/>
            <person name="Saif S."/>
            <person name="Shea T."/>
            <person name="Sisk P."/>
            <person name="Sykes S."/>
            <person name="Wortman J."/>
            <person name="Nusbaum C."/>
            <person name="Birren B."/>
        </authorList>
    </citation>
    <scope>NUCLEOTIDE SEQUENCE [LARGE SCALE GENOMIC DNA]</scope>
    <source>
        <strain evidence="2">FAR1</strain>
    </source>
</reference>
<sequence>MHDDAGCHIGTIRQKIFTNSINQPHHHHHHCTCGVMNVYLCYSRSKSDTPETEESLLNYNFLRHLYSLPILADLGSGYLSETVKMPFPIIIAAATITPTTTTTTTTIFIIIIITSSSINNNLCAMS</sequence>
<dbReference type="EMBL" id="AXCN02000283">
    <property type="status" value="NOT_ANNOTATED_CDS"/>
    <property type="molecule type" value="Genomic_DNA"/>
</dbReference>
<reference evidence="1" key="2">
    <citation type="submission" date="2020-05" db="UniProtKB">
        <authorList>
            <consortium name="EnsemblMetazoa"/>
        </authorList>
    </citation>
    <scope>IDENTIFICATION</scope>
    <source>
        <strain evidence="1">FAR1</strain>
    </source>
</reference>
<name>A0A182Q827_9DIPT</name>
<accession>A0A182Q827</accession>
<dbReference type="EnsemblMetazoa" id="AFAF004918-RA">
    <property type="protein sequence ID" value="AFAF004918-PA"/>
    <property type="gene ID" value="AFAF004918"/>
</dbReference>
<evidence type="ECO:0000313" key="2">
    <source>
        <dbReference type="Proteomes" id="UP000075886"/>
    </source>
</evidence>
<keyword evidence="2" id="KW-1185">Reference proteome</keyword>
<evidence type="ECO:0000313" key="1">
    <source>
        <dbReference type="EnsemblMetazoa" id="AFAF004918-PA"/>
    </source>
</evidence>
<dbReference type="Proteomes" id="UP000075886">
    <property type="component" value="Unassembled WGS sequence"/>
</dbReference>
<organism evidence="1 2">
    <name type="scientific">Anopheles farauti</name>
    <dbReference type="NCBI Taxonomy" id="69004"/>
    <lineage>
        <taxon>Eukaryota</taxon>
        <taxon>Metazoa</taxon>
        <taxon>Ecdysozoa</taxon>
        <taxon>Arthropoda</taxon>
        <taxon>Hexapoda</taxon>
        <taxon>Insecta</taxon>
        <taxon>Pterygota</taxon>
        <taxon>Neoptera</taxon>
        <taxon>Endopterygota</taxon>
        <taxon>Diptera</taxon>
        <taxon>Nematocera</taxon>
        <taxon>Culicoidea</taxon>
        <taxon>Culicidae</taxon>
        <taxon>Anophelinae</taxon>
        <taxon>Anopheles</taxon>
    </lineage>
</organism>
<protein>
    <submittedName>
        <fullName evidence="1">Uncharacterized protein</fullName>
    </submittedName>
</protein>
<proteinExistence type="predicted"/>
<dbReference type="AlphaFoldDB" id="A0A182Q827"/>